<dbReference type="Pfam" id="PF10373">
    <property type="entry name" value="EST1_DNA_bind"/>
    <property type="match status" value="2"/>
</dbReference>
<reference evidence="5 6" key="1">
    <citation type="submission" date="2018-06" db="EMBL/GenBank/DDBJ databases">
        <title>The Genome of Cuscuta australis (Dodder) Provides Insight into the Evolution of Plant Parasitism.</title>
        <authorList>
            <person name="Liu H."/>
        </authorList>
    </citation>
    <scope>NUCLEOTIDE SEQUENCE [LARGE SCALE GENOMIC DNA]</scope>
    <source>
        <strain evidence="6">cv. Yunnan</strain>
        <tissue evidence="5">Vines</tissue>
    </source>
</reference>
<dbReference type="GO" id="GO:0042162">
    <property type="term" value="F:telomeric DNA binding"/>
    <property type="evidence" value="ECO:0007669"/>
    <property type="project" value="TreeGrafter"/>
</dbReference>
<feature type="domain" description="DNA/RNA-binding" evidence="3">
    <location>
        <begin position="350"/>
        <end position="544"/>
    </location>
</feature>
<dbReference type="EMBL" id="NQVE01000142">
    <property type="protein sequence ID" value="RAL44788.1"/>
    <property type="molecule type" value="Genomic_DNA"/>
</dbReference>
<dbReference type="Pfam" id="PF10374">
    <property type="entry name" value="EST1"/>
    <property type="match status" value="1"/>
</dbReference>
<dbReference type="InterPro" id="IPR011990">
    <property type="entry name" value="TPR-like_helical_dom_sf"/>
</dbReference>
<dbReference type="Gene3D" id="1.25.40.10">
    <property type="entry name" value="Tetratricopeptide repeat domain"/>
    <property type="match status" value="1"/>
</dbReference>
<dbReference type="Proteomes" id="UP000249390">
    <property type="component" value="Unassembled WGS sequence"/>
</dbReference>
<accession>A0A328DJM5</accession>
<evidence type="ECO:0000256" key="2">
    <source>
        <dbReference type="SAM" id="MobiDB-lite"/>
    </source>
</evidence>
<protein>
    <recommendedName>
        <fullName evidence="7">DNA/RNA-binding domain-containing protein</fullName>
    </recommendedName>
</protein>
<evidence type="ECO:0000259" key="4">
    <source>
        <dbReference type="Pfam" id="PF10374"/>
    </source>
</evidence>
<gene>
    <name evidence="5" type="ORF">DM860_003547</name>
</gene>
<dbReference type="GO" id="GO:0005697">
    <property type="term" value="C:telomerase holoenzyme complex"/>
    <property type="evidence" value="ECO:0007669"/>
    <property type="project" value="TreeGrafter"/>
</dbReference>
<dbReference type="PANTHER" id="PTHR15696:SF0">
    <property type="entry name" value="TELOMERASE-BINDING PROTEIN EST1A"/>
    <property type="match status" value="1"/>
</dbReference>
<evidence type="ECO:0000313" key="5">
    <source>
        <dbReference type="EMBL" id="RAL44788.1"/>
    </source>
</evidence>
<dbReference type="InterPro" id="IPR045153">
    <property type="entry name" value="Est1/Ebs1-like"/>
</dbReference>
<name>A0A328DJM5_9ASTE</name>
<feature type="compositionally biased region" description="Basic and acidic residues" evidence="2">
    <location>
        <begin position="628"/>
        <end position="648"/>
    </location>
</feature>
<dbReference type="AlphaFoldDB" id="A0A328DJM5"/>
<dbReference type="GO" id="GO:0070034">
    <property type="term" value="F:telomerase RNA binding"/>
    <property type="evidence" value="ECO:0007669"/>
    <property type="project" value="TreeGrafter"/>
</dbReference>
<keyword evidence="6" id="KW-1185">Reference proteome</keyword>
<dbReference type="GO" id="GO:0000184">
    <property type="term" value="P:nuclear-transcribed mRNA catabolic process, nonsense-mediated decay"/>
    <property type="evidence" value="ECO:0007669"/>
    <property type="project" value="TreeGrafter"/>
</dbReference>
<evidence type="ECO:0008006" key="7">
    <source>
        <dbReference type="Google" id="ProtNLM"/>
    </source>
</evidence>
<feature type="domain" description="DNA/RNA-binding" evidence="3">
    <location>
        <begin position="191"/>
        <end position="320"/>
    </location>
</feature>
<feature type="region of interest" description="Disordered" evidence="2">
    <location>
        <begin position="623"/>
        <end position="649"/>
    </location>
</feature>
<organism evidence="5 6">
    <name type="scientific">Cuscuta australis</name>
    <dbReference type="NCBI Taxonomy" id="267555"/>
    <lineage>
        <taxon>Eukaryota</taxon>
        <taxon>Viridiplantae</taxon>
        <taxon>Streptophyta</taxon>
        <taxon>Embryophyta</taxon>
        <taxon>Tracheophyta</taxon>
        <taxon>Spermatophyta</taxon>
        <taxon>Magnoliopsida</taxon>
        <taxon>eudicotyledons</taxon>
        <taxon>Gunneridae</taxon>
        <taxon>Pentapetalae</taxon>
        <taxon>asterids</taxon>
        <taxon>lamiids</taxon>
        <taxon>Solanales</taxon>
        <taxon>Convolvulaceae</taxon>
        <taxon>Cuscuteae</taxon>
        <taxon>Cuscuta</taxon>
        <taxon>Cuscuta subgen. Grammica</taxon>
        <taxon>Cuscuta sect. Cleistogrammica</taxon>
    </lineage>
</organism>
<dbReference type="SUPFAM" id="SSF48452">
    <property type="entry name" value="TPR-like"/>
    <property type="match status" value="1"/>
</dbReference>
<comment type="caution">
    <text evidence="5">The sequence shown here is derived from an EMBL/GenBank/DDBJ whole genome shotgun (WGS) entry which is preliminary data.</text>
</comment>
<evidence type="ECO:0000313" key="6">
    <source>
        <dbReference type="Proteomes" id="UP000249390"/>
    </source>
</evidence>
<evidence type="ECO:0000256" key="1">
    <source>
        <dbReference type="ARBA" id="ARBA00022737"/>
    </source>
</evidence>
<proteinExistence type="predicted"/>
<sequence length="892" mass="101021">MAFKGQKEKLSAFLEIASTEKQLLASIYSKGLLHKDVKELYHKARSSYENIILNDHEGEGLQEVEYSLWKLHYKHIDEYRKQIRRYNTDRRKSGASGEDTGNVYMDGFKSFLYEATLFYMDLVRRLRNKCGLPEELLLHKKRGKSSSWTERVKFPHCQYACHRFLVCLGDLARYNELCKKGHEARDWSVSAAYYLEASCVWPDSGNPHNQLALLATYIDDPFLALYHSVRSLAVKEPFPDAWNNLMLLFEENRSIHIHSLSREAHLDLLKPCEKTFLDATSCESKASSSNNKLEGIAGVSSEMSDIWPLFVRLISFFLMKSGYVLLLKLRIPSLRINFVFCTLEDFHQRIFLKSFVYCSLLEDFPHTLASLVRRLEALMALGEEELKGTLESYQSLDPSEKGPNRALQLVTILIFTIHCLTKSQKGHKQKEDGNSGCHLTELALSAIFICVGRIVDRCLTRGVFKECCPLLPAVLVFVEWLVNTLGRAEGLTKDERVMSAMAYFFDTFVDLLNRLNLGAEEVASDNTALWEDHELLGFDPMAHAHAGLDFTSKMGHVGDGKLRSRRIFLAATRIASTQGDLSHWIVYDKLQKRFRRSTQSENHHVSNTTEEEEEEEVILFEPPIGRGNDTKKEEKSSPVVDQHERESETFSFYPETPETSKFYFDNPLRPRVPNSGPPSLKGWVVGGESPHPHFSPEAINVLSLDELGYPKVDSSSSSPRVSIDVLDAPPPPYVSPPPSAPLLPEQGGDGILGAPPMRGYTYATRGPFEYAGGYSPPQGGMMSSSEWLYHYRNRQECDRAMWDPHVTNIRRLDGDPLCQWGYPLISTPGTLLYLDSPIVPAGRGDTGRDDKVLFGWQRAEEPALVLQYLKEREVGGFVQPGSQFRGPTFMGN</sequence>
<feature type="domain" description="Telomerase activating protein Est1-like N-terminal" evidence="4">
    <location>
        <begin position="64"/>
        <end position="178"/>
    </location>
</feature>
<keyword evidence="1" id="KW-0677">Repeat</keyword>
<dbReference type="PANTHER" id="PTHR15696">
    <property type="entry name" value="SMG-7 SUPPRESSOR WITH MORPHOLOGICAL EFFECT ON GENITALIA PROTEIN 7"/>
    <property type="match status" value="1"/>
</dbReference>
<dbReference type="FunFam" id="1.25.40.10:FF:000225">
    <property type="entry name" value="Protein SMG7"/>
    <property type="match status" value="1"/>
</dbReference>
<evidence type="ECO:0000259" key="3">
    <source>
        <dbReference type="Pfam" id="PF10373"/>
    </source>
</evidence>
<dbReference type="InterPro" id="IPR018834">
    <property type="entry name" value="DNA/RNA-bd_Est1-type"/>
</dbReference>
<dbReference type="InterPro" id="IPR019458">
    <property type="entry name" value="Est1-like_N"/>
</dbReference>